<evidence type="ECO:0000313" key="1">
    <source>
        <dbReference type="EMBL" id="KAI3685920.1"/>
    </source>
</evidence>
<dbReference type="Proteomes" id="UP001056120">
    <property type="component" value="Linkage Group LG27"/>
</dbReference>
<proteinExistence type="predicted"/>
<name>A0ACB8YLG9_9ASTR</name>
<protein>
    <submittedName>
        <fullName evidence="1">Uncharacterized protein</fullName>
    </submittedName>
</protein>
<keyword evidence="2" id="KW-1185">Reference proteome</keyword>
<organism evidence="1 2">
    <name type="scientific">Smallanthus sonchifolius</name>
    <dbReference type="NCBI Taxonomy" id="185202"/>
    <lineage>
        <taxon>Eukaryota</taxon>
        <taxon>Viridiplantae</taxon>
        <taxon>Streptophyta</taxon>
        <taxon>Embryophyta</taxon>
        <taxon>Tracheophyta</taxon>
        <taxon>Spermatophyta</taxon>
        <taxon>Magnoliopsida</taxon>
        <taxon>eudicotyledons</taxon>
        <taxon>Gunneridae</taxon>
        <taxon>Pentapetalae</taxon>
        <taxon>asterids</taxon>
        <taxon>campanulids</taxon>
        <taxon>Asterales</taxon>
        <taxon>Asteraceae</taxon>
        <taxon>Asteroideae</taxon>
        <taxon>Heliantheae alliance</taxon>
        <taxon>Millerieae</taxon>
        <taxon>Smallanthus</taxon>
    </lineage>
</organism>
<accession>A0ACB8YLG9</accession>
<reference evidence="2" key="1">
    <citation type="journal article" date="2022" name="Mol. Ecol. Resour.">
        <title>The genomes of chicory, endive, great burdock and yacon provide insights into Asteraceae palaeo-polyploidization history and plant inulin production.</title>
        <authorList>
            <person name="Fan W."/>
            <person name="Wang S."/>
            <person name="Wang H."/>
            <person name="Wang A."/>
            <person name="Jiang F."/>
            <person name="Liu H."/>
            <person name="Zhao H."/>
            <person name="Xu D."/>
            <person name="Zhang Y."/>
        </authorList>
    </citation>
    <scope>NUCLEOTIDE SEQUENCE [LARGE SCALE GENOMIC DNA]</scope>
    <source>
        <strain evidence="2">cv. Yunnan</strain>
    </source>
</reference>
<dbReference type="EMBL" id="CM042044">
    <property type="protein sequence ID" value="KAI3685920.1"/>
    <property type="molecule type" value="Genomic_DNA"/>
</dbReference>
<comment type="caution">
    <text evidence="1">The sequence shown here is derived from an EMBL/GenBank/DDBJ whole genome shotgun (WGS) entry which is preliminary data.</text>
</comment>
<evidence type="ECO:0000313" key="2">
    <source>
        <dbReference type="Proteomes" id="UP001056120"/>
    </source>
</evidence>
<reference evidence="1 2" key="2">
    <citation type="journal article" date="2022" name="Mol. Ecol. Resour.">
        <title>The genomes of chicory, endive, great burdock and yacon provide insights into Asteraceae paleo-polyploidization history and plant inulin production.</title>
        <authorList>
            <person name="Fan W."/>
            <person name="Wang S."/>
            <person name="Wang H."/>
            <person name="Wang A."/>
            <person name="Jiang F."/>
            <person name="Liu H."/>
            <person name="Zhao H."/>
            <person name="Xu D."/>
            <person name="Zhang Y."/>
        </authorList>
    </citation>
    <scope>NUCLEOTIDE SEQUENCE [LARGE SCALE GENOMIC DNA]</scope>
    <source>
        <strain evidence="2">cv. Yunnan</strain>
        <tissue evidence="1">Leaves</tissue>
    </source>
</reference>
<sequence length="80" mass="9346">MSRENAHLVDADGEVNEAGKRFIELKKEWLSEAEGYIDEQSEFSFRGFQGTYQVEVVNRMTLNAFVVDKQQQHQRLLIQL</sequence>
<gene>
    <name evidence="1" type="ORF">L1987_79589</name>
</gene>